<evidence type="ECO:0000313" key="2">
    <source>
        <dbReference type="EMBL" id="OUC93085.1"/>
    </source>
</evidence>
<accession>A0A243REC8</accession>
<dbReference type="EMBL" id="NGFP01000149">
    <property type="protein sequence ID" value="OUC93085.1"/>
    <property type="molecule type" value="Genomic_DNA"/>
</dbReference>
<evidence type="ECO:0000313" key="3">
    <source>
        <dbReference type="Proteomes" id="UP000194761"/>
    </source>
</evidence>
<dbReference type="RefSeq" id="WP_086576467.1">
    <property type="nucleotide sequence ID" value="NZ_NGFP01000149.1"/>
</dbReference>
<reference evidence="2 3" key="1">
    <citation type="submission" date="2017-05" db="EMBL/GenBank/DDBJ databases">
        <title>Biotechnological potential of actinobacteria isolated from South African environments.</title>
        <authorList>
            <person name="Le Roes-Hill M."/>
            <person name="Prins A."/>
            <person name="Durrell K.A."/>
        </authorList>
    </citation>
    <scope>NUCLEOTIDE SEQUENCE [LARGE SCALE GENOMIC DNA]</scope>
    <source>
        <strain evidence="2">M26</strain>
    </source>
</reference>
<proteinExistence type="predicted"/>
<keyword evidence="3" id="KW-1185">Reference proteome</keyword>
<dbReference type="InterPro" id="IPR032710">
    <property type="entry name" value="NTF2-like_dom_sf"/>
</dbReference>
<dbReference type="Proteomes" id="UP000194761">
    <property type="component" value="Unassembled WGS sequence"/>
</dbReference>
<dbReference type="Pfam" id="PF14534">
    <property type="entry name" value="DUF4440"/>
    <property type="match status" value="1"/>
</dbReference>
<dbReference type="SUPFAM" id="SSF54427">
    <property type="entry name" value="NTF2-like"/>
    <property type="match status" value="1"/>
</dbReference>
<gene>
    <name evidence="2" type="ORF">CA984_27645</name>
</gene>
<organism evidence="2 3">
    <name type="scientific">Streptosporangium minutum</name>
    <dbReference type="NCBI Taxonomy" id="569862"/>
    <lineage>
        <taxon>Bacteria</taxon>
        <taxon>Bacillati</taxon>
        <taxon>Actinomycetota</taxon>
        <taxon>Actinomycetes</taxon>
        <taxon>Streptosporangiales</taxon>
        <taxon>Streptosporangiaceae</taxon>
        <taxon>Streptosporangium</taxon>
    </lineage>
</organism>
<dbReference type="InterPro" id="IPR027843">
    <property type="entry name" value="DUF4440"/>
</dbReference>
<name>A0A243REC8_9ACTN</name>
<evidence type="ECO:0000259" key="1">
    <source>
        <dbReference type="Pfam" id="PF14534"/>
    </source>
</evidence>
<sequence>MTDHTTLIDELAKAEQRLQAAQLAGDVEELDRLLDERLVFTGPPDNQCHPDAKQLDLHNHRSRTLVLTKLLQEDLTVLVVGETGVTCFLGTLEGSVAGTPFAGRMSYTRTWVHTDEHGWRILAAHASPA</sequence>
<protein>
    <submittedName>
        <fullName evidence="2">DUF4440 domain-containing protein</fullName>
    </submittedName>
</protein>
<dbReference type="AlphaFoldDB" id="A0A243REC8"/>
<dbReference type="Gene3D" id="3.10.450.50">
    <property type="match status" value="1"/>
</dbReference>
<feature type="domain" description="DUF4440" evidence="1">
    <location>
        <begin position="11"/>
        <end position="121"/>
    </location>
</feature>
<comment type="caution">
    <text evidence="2">The sequence shown here is derived from an EMBL/GenBank/DDBJ whole genome shotgun (WGS) entry which is preliminary data.</text>
</comment>